<keyword evidence="4" id="KW-1185">Reference proteome</keyword>
<dbReference type="PROSITE" id="PS51896">
    <property type="entry name" value="ZF_C4H2"/>
    <property type="match status" value="1"/>
</dbReference>
<evidence type="ECO:0000313" key="3">
    <source>
        <dbReference type="EMBL" id="VDD76568.1"/>
    </source>
</evidence>
<sequence>MSATDDGLFKLEAIKKTREKSRQLSEVSSNLADAVGFFAKETLHINEYESELELLLREKAYHLEQLHIIDNDLATVEQTILEAKSDKMKTLKMAQKLFNDYSELLVEVNSIRASLGLLNLEDKRSPETAALIHPPASKSVTPLQVTVSDTPGGPPALECLKSPQHSYIHQEHVAAWLSSLHQNDPCWTKQCGSEFGELNELLQTDLRNAENRMRSSTQPFRLDELSQSGVYPALPPPSQQQPPMKACQACQQLIHRNAPICPMCKTKSRSRHPKRPKARSSLTQGTPTSPPTDQS</sequence>
<dbReference type="Proteomes" id="UP000267029">
    <property type="component" value="Unassembled WGS sequence"/>
</dbReference>
<evidence type="ECO:0000256" key="1">
    <source>
        <dbReference type="SAM" id="MobiDB-lite"/>
    </source>
</evidence>
<feature type="domain" description="C4H2-type" evidence="2">
    <location>
        <begin position="239"/>
        <end position="281"/>
    </location>
</feature>
<gene>
    <name evidence="3" type="ORF">MCOS_LOCUS2571</name>
</gene>
<feature type="region of interest" description="Disordered" evidence="1">
    <location>
        <begin position="262"/>
        <end position="295"/>
    </location>
</feature>
<feature type="compositionally biased region" description="Polar residues" evidence="1">
    <location>
        <begin position="280"/>
        <end position="295"/>
    </location>
</feature>
<protein>
    <recommendedName>
        <fullName evidence="2">C4H2-type domain-containing protein</fullName>
    </recommendedName>
</protein>
<dbReference type="PANTHER" id="PTHR31058:SF2">
    <property type="entry name" value="ZINC FINGER C4H2 DOMAIN-CONTAINING PROTEIN"/>
    <property type="match status" value="1"/>
</dbReference>
<accession>A0A0R3U6Y1</accession>
<dbReference type="GO" id="GO:0005634">
    <property type="term" value="C:nucleus"/>
    <property type="evidence" value="ECO:0007669"/>
    <property type="project" value="TreeGrafter"/>
</dbReference>
<dbReference type="OrthoDB" id="20865at2759"/>
<dbReference type="InterPro" id="IPR044069">
    <property type="entry name" value="ZF_C4H2"/>
</dbReference>
<name>A0A0R3U6Y1_MESCO</name>
<organism evidence="3 4">
    <name type="scientific">Mesocestoides corti</name>
    <name type="common">Flatworm</name>
    <dbReference type="NCBI Taxonomy" id="53468"/>
    <lineage>
        <taxon>Eukaryota</taxon>
        <taxon>Metazoa</taxon>
        <taxon>Spiralia</taxon>
        <taxon>Lophotrochozoa</taxon>
        <taxon>Platyhelminthes</taxon>
        <taxon>Cestoda</taxon>
        <taxon>Eucestoda</taxon>
        <taxon>Cyclophyllidea</taxon>
        <taxon>Mesocestoididae</taxon>
        <taxon>Mesocestoides</taxon>
    </lineage>
</organism>
<evidence type="ECO:0000313" key="4">
    <source>
        <dbReference type="Proteomes" id="UP000267029"/>
    </source>
</evidence>
<dbReference type="AlphaFoldDB" id="A0A0R3U6Y1"/>
<proteinExistence type="predicted"/>
<dbReference type="InterPro" id="IPR018482">
    <property type="entry name" value="Znf-C4H2"/>
</dbReference>
<dbReference type="PANTHER" id="PTHR31058">
    <property type="entry name" value="ZINC FINGER C4H2 DOMAIN-CONTAINING PROTEIN"/>
    <property type="match status" value="1"/>
</dbReference>
<dbReference type="Pfam" id="PF10146">
    <property type="entry name" value="zf-C4H2"/>
    <property type="match status" value="1"/>
</dbReference>
<dbReference type="GO" id="GO:0045666">
    <property type="term" value="P:positive regulation of neuron differentiation"/>
    <property type="evidence" value="ECO:0007669"/>
    <property type="project" value="TreeGrafter"/>
</dbReference>
<dbReference type="EMBL" id="UXSR01000438">
    <property type="protein sequence ID" value="VDD76568.1"/>
    <property type="molecule type" value="Genomic_DNA"/>
</dbReference>
<feature type="compositionally biased region" description="Basic residues" evidence="1">
    <location>
        <begin position="266"/>
        <end position="278"/>
    </location>
</feature>
<evidence type="ECO:0000259" key="2">
    <source>
        <dbReference type="PROSITE" id="PS51896"/>
    </source>
</evidence>
<reference evidence="3 4" key="1">
    <citation type="submission" date="2018-10" db="EMBL/GenBank/DDBJ databases">
        <authorList>
            <consortium name="Pathogen Informatics"/>
        </authorList>
    </citation>
    <scope>NUCLEOTIDE SEQUENCE [LARGE SCALE GENOMIC DNA]</scope>
</reference>